<evidence type="ECO:0000313" key="1">
    <source>
        <dbReference type="EMBL" id="KAF0031222.1"/>
    </source>
</evidence>
<comment type="caution">
    <text evidence="1">The sequence shown here is derived from an EMBL/GenBank/DDBJ whole genome shotgun (WGS) entry which is preliminary data.</text>
</comment>
<organism evidence="1 2">
    <name type="scientific">Scophthalmus maximus</name>
    <name type="common">Turbot</name>
    <name type="synonym">Psetta maxima</name>
    <dbReference type="NCBI Taxonomy" id="52904"/>
    <lineage>
        <taxon>Eukaryota</taxon>
        <taxon>Metazoa</taxon>
        <taxon>Chordata</taxon>
        <taxon>Craniata</taxon>
        <taxon>Vertebrata</taxon>
        <taxon>Euteleostomi</taxon>
        <taxon>Actinopterygii</taxon>
        <taxon>Neopterygii</taxon>
        <taxon>Teleostei</taxon>
        <taxon>Neoteleostei</taxon>
        <taxon>Acanthomorphata</taxon>
        <taxon>Carangaria</taxon>
        <taxon>Pleuronectiformes</taxon>
        <taxon>Pleuronectoidei</taxon>
        <taxon>Scophthalmidae</taxon>
        <taxon>Scophthalmus</taxon>
    </lineage>
</organism>
<protein>
    <submittedName>
        <fullName evidence="1">Uncharacterized protein</fullName>
    </submittedName>
</protein>
<name>A0A6A4SLN1_SCOMX</name>
<reference evidence="1 2" key="1">
    <citation type="submission" date="2019-06" db="EMBL/GenBank/DDBJ databases">
        <title>Draft genomes of female and male turbot (Scophthalmus maximus).</title>
        <authorList>
            <person name="Xu H."/>
            <person name="Xu X.-W."/>
            <person name="Shao C."/>
            <person name="Chen S."/>
        </authorList>
    </citation>
    <scope>NUCLEOTIDE SEQUENCE [LARGE SCALE GENOMIC DNA]</scope>
    <source>
        <strain evidence="1">Ysfricsl-2016a</strain>
        <tissue evidence="1">Blood</tissue>
    </source>
</reference>
<dbReference type="AlphaFoldDB" id="A0A6A4SLN1"/>
<accession>A0A6A4SLN1</accession>
<proteinExistence type="predicted"/>
<dbReference type="EMBL" id="VEVO01000014">
    <property type="protein sequence ID" value="KAF0031222.1"/>
    <property type="molecule type" value="Genomic_DNA"/>
</dbReference>
<gene>
    <name evidence="1" type="ORF">F2P81_015777</name>
</gene>
<evidence type="ECO:0000313" key="2">
    <source>
        <dbReference type="Proteomes" id="UP000438429"/>
    </source>
</evidence>
<sequence>MADEAKNNVDVQVRKVKKKKTHQVGNKNQVKSACFLDEDDEEDEVSTQWFSLLLFWFRQVQVKPLPGSRRYDALMTDESVSLWTIKHHEFTGKGHKRDG</sequence>
<dbReference type="Proteomes" id="UP000438429">
    <property type="component" value="Unassembled WGS sequence"/>
</dbReference>